<dbReference type="AlphaFoldDB" id="A0A5C7J8Y4"/>
<comment type="caution">
    <text evidence="2">The sequence shown here is derived from an EMBL/GenBank/DDBJ whole genome shotgun (WGS) entry which is preliminary data.</text>
</comment>
<evidence type="ECO:0000313" key="2">
    <source>
        <dbReference type="EMBL" id="TXG78025.1"/>
    </source>
</evidence>
<sequence length="303" mass="34297">MANELLGAEVNEDLVNEGEQQLQQSENQTEEEILLDSTEETPANEEGQEAQEEEQELEEEHIKTNDPVGLKKRIGKLVFKQKLEEEKRIDAERRELMLQQELFKMQAQLQQIQPANNLPGVPHGTLLDPRNGEPIIAPNPKNFGADAWQNYVVELDNYNSRKAFAENYYNQQRLQQQEKQAVDNSYNQKAIEFSKKATDFNSVVNGALSQIVASNEAMLTGIKMAERGAELAYYLGKNLNEADRISKLNPVQALIELGKIESKLALPVKSKSSAPSTMKKVQSSNSLPAKDDFEAWNKYYKNK</sequence>
<organism evidence="2 3">
    <name type="scientific">Candidatus Dojkabacteria bacterium</name>
    <dbReference type="NCBI Taxonomy" id="2099670"/>
    <lineage>
        <taxon>Bacteria</taxon>
        <taxon>Candidatus Dojkabacteria</taxon>
    </lineage>
</organism>
<dbReference type="Proteomes" id="UP000321026">
    <property type="component" value="Unassembled WGS sequence"/>
</dbReference>
<evidence type="ECO:0000313" key="3">
    <source>
        <dbReference type="Proteomes" id="UP000321026"/>
    </source>
</evidence>
<evidence type="ECO:0000256" key="1">
    <source>
        <dbReference type="SAM" id="MobiDB-lite"/>
    </source>
</evidence>
<protein>
    <submittedName>
        <fullName evidence="2">Uncharacterized protein</fullName>
    </submittedName>
</protein>
<feature type="region of interest" description="Disordered" evidence="1">
    <location>
        <begin position="1"/>
        <end position="63"/>
    </location>
</feature>
<feature type="compositionally biased region" description="Polar residues" evidence="1">
    <location>
        <begin position="18"/>
        <end position="27"/>
    </location>
</feature>
<reference evidence="2 3" key="1">
    <citation type="submission" date="2018-09" db="EMBL/GenBank/DDBJ databases">
        <title>Metagenome Assembled Genomes from an Advanced Water Purification Facility.</title>
        <authorList>
            <person name="Stamps B.W."/>
            <person name="Spear J.R."/>
        </authorList>
    </citation>
    <scope>NUCLEOTIDE SEQUENCE [LARGE SCALE GENOMIC DNA]</scope>
    <source>
        <strain evidence="2">Bin_63_2</strain>
    </source>
</reference>
<gene>
    <name evidence="2" type="ORF">E6Q11_01805</name>
</gene>
<feature type="compositionally biased region" description="Acidic residues" evidence="1">
    <location>
        <begin position="28"/>
        <end position="59"/>
    </location>
</feature>
<dbReference type="EMBL" id="SSDS01000029">
    <property type="protein sequence ID" value="TXG78025.1"/>
    <property type="molecule type" value="Genomic_DNA"/>
</dbReference>
<accession>A0A5C7J8Y4</accession>
<name>A0A5C7J8Y4_9BACT</name>
<proteinExistence type="predicted"/>